<evidence type="ECO:0000256" key="4">
    <source>
        <dbReference type="ARBA" id="ARBA00022679"/>
    </source>
</evidence>
<dbReference type="EC" id="2.7.13.3" evidence="2"/>
<keyword evidence="4" id="KW-0808">Transferase</keyword>
<feature type="transmembrane region" description="Helical" evidence="6">
    <location>
        <begin position="171"/>
        <end position="191"/>
    </location>
</feature>
<protein>
    <recommendedName>
        <fullName evidence="2">histidine kinase</fullName>
        <ecNumber evidence="2">2.7.13.3</ecNumber>
    </recommendedName>
</protein>
<dbReference type="PANTHER" id="PTHR43304:SF1">
    <property type="entry name" value="PAC DOMAIN-CONTAINING PROTEIN"/>
    <property type="match status" value="1"/>
</dbReference>
<feature type="transmembrane region" description="Helical" evidence="6">
    <location>
        <begin position="105"/>
        <end position="129"/>
    </location>
</feature>
<evidence type="ECO:0000313" key="8">
    <source>
        <dbReference type="EMBL" id="MFD2550268.1"/>
    </source>
</evidence>
<sequence>MANSLFNFKAVNRLLFSFKLTAVVILVASLANVYAWLAGNTNSIFTGYSVNPLATMKIITSISFIVLGALYFLKNKKIIHYVLALGLFIQGLELVFSVFNLETSYYWALSSPATIIMFVFSFLGFYFLSVKPKRQLFLLFNGSLYILASFSVFSYLLEVGQLNTYKGFETLSWNTSILFFIHAISMFEFKLVKIVDKLQLQNVTPQETHPYLYYPLFFLTPIVLITFTSILTHFNYLSVLDSALIIILFLSVSSLINMFLYFSNFIKYSIERNERAELLILKNSELTNLNKKLRKLNGVLNKKKSYLEDFASITSHSLREPIVALGELQKVTDYQSKEKAIAHNQLFGMYDSAIQRLNHGINSLINYHKFINTEYTQKKPEMTLSESIQYTLNKLAALKPTDMALELDIASDPVLPKVHINNILENLFTNAFKFRKNTEPLVVKISAYRVNGCYKIIFQDNGIGISNKVNRADIFKKGKRFHHNSRSHNGYGLFFVKLYVSRLNGKIKVYSTAQKGTAFVIEIKS</sequence>
<dbReference type="SMART" id="SM00387">
    <property type="entry name" value="HATPase_c"/>
    <property type="match status" value="1"/>
</dbReference>
<comment type="catalytic activity">
    <reaction evidence="1">
        <text>ATP + protein L-histidine = ADP + protein N-phospho-L-histidine.</text>
        <dbReference type="EC" id="2.7.13.3"/>
    </reaction>
</comment>
<feature type="transmembrane region" description="Helical" evidence="6">
    <location>
        <begin position="78"/>
        <end position="99"/>
    </location>
</feature>
<keyword evidence="6" id="KW-0812">Transmembrane</keyword>
<dbReference type="EMBL" id="JBHULS010000001">
    <property type="protein sequence ID" value="MFD2550268.1"/>
    <property type="molecule type" value="Genomic_DNA"/>
</dbReference>
<proteinExistence type="predicted"/>
<evidence type="ECO:0000256" key="6">
    <source>
        <dbReference type="SAM" id="Phobius"/>
    </source>
</evidence>
<reference evidence="9" key="1">
    <citation type="journal article" date="2019" name="Int. J. Syst. Evol. Microbiol.">
        <title>The Global Catalogue of Microorganisms (GCM) 10K type strain sequencing project: providing services to taxonomists for standard genome sequencing and annotation.</title>
        <authorList>
            <consortium name="The Broad Institute Genomics Platform"/>
            <consortium name="The Broad Institute Genome Sequencing Center for Infectious Disease"/>
            <person name="Wu L."/>
            <person name="Ma J."/>
        </authorList>
    </citation>
    <scope>NUCLEOTIDE SEQUENCE [LARGE SCALE GENOMIC DNA]</scope>
    <source>
        <strain evidence="9">KCTC 42587</strain>
    </source>
</reference>
<dbReference type="SUPFAM" id="SSF55874">
    <property type="entry name" value="ATPase domain of HSP90 chaperone/DNA topoisomerase II/histidine kinase"/>
    <property type="match status" value="1"/>
</dbReference>
<evidence type="ECO:0000256" key="3">
    <source>
        <dbReference type="ARBA" id="ARBA00022553"/>
    </source>
</evidence>
<comment type="caution">
    <text evidence="8">The sequence shown here is derived from an EMBL/GenBank/DDBJ whole genome shotgun (WGS) entry which is preliminary data.</text>
</comment>
<name>A0ABW5KP78_9FLAO</name>
<feature type="transmembrane region" description="Helical" evidence="6">
    <location>
        <begin position="12"/>
        <end position="34"/>
    </location>
</feature>
<feature type="transmembrane region" description="Helical" evidence="6">
    <location>
        <begin position="136"/>
        <end position="156"/>
    </location>
</feature>
<keyword evidence="9" id="KW-1185">Reference proteome</keyword>
<organism evidence="8 9">
    <name type="scientific">Bizionia sediminis</name>
    <dbReference type="NCBI Taxonomy" id="1737064"/>
    <lineage>
        <taxon>Bacteria</taxon>
        <taxon>Pseudomonadati</taxon>
        <taxon>Bacteroidota</taxon>
        <taxon>Flavobacteriia</taxon>
        <taxon>Flavobacteriales</taxon>
        <taxon>Flavobacteriaceae</taxon>
        <taxon>Bizionia</taxon>
    </lineage>
</organism>
<keyword evidence="8" id="KW-0547">Nucleotide-binding</keyword>
<dbReference type="InterPro" id="IPR052162">
    <property type="entry name" value="Sensor_kinase/Photoreceptor"/>
</dbReference>
<evidence type="ECO:0000256" key="2">
    <source>
        <dbReference type="ARBA" id="ARBA00012438"/>
    </source>
</evidence>
<dbReference type="Proteomes" id="UP001597472">
    <property type="component" value="Unassembled WGS sequence"/>
</dbReference>
<keyword evidence="6" id="KW-1133">Transmembrane helix</keyword>
<accession>A0ABW5KP78</accession>
<feature type="domain" description="Histidine kinase" evidence="7">
    <location>
        <begin position="313"/>
        <end position="525"/>
    </location>
</feature>
<evidence type="ECO:0000313" key="9">
    <source>
        <dbReference type="Proteomes" id="UP001597472"/>
    </source>
</evidence>
<evidence type="ECO:0000256" key="5">
    <source>
        <dbReference type="ARBA" id="ARBA00022777"/>
    </source>
</evidence>
<dbReference type="Gene3D" id="3.30.565.10">
    <property type="entry name" value="Histidine kinase-like ATPase, C-terminal domain"/>
    <property type="match status" value="1"/>
</dbReference>
<feature type="transmembrane region" description="Helical" evidence="6">
    <location>
        <begin position="211"/>
        <end position="231"/>
    </location>
</feature>
<dbReference type="PANTHER" id="PTHR43304">
    <property type="entry name" value="PHYTOCHROME-LIKE PROTEIN CPH1"/>
    <property type="match status" value="1"/>
</dbReference>
<dbReference type="InterPro" id="IPR005467">
    <property type="entry name" value="His_kinase_dom"/>
</dbReference>
<keyword evidence="5" id="KW-0418">Kinase</keyword>
<gene>
    <name evidence="8" type="ORF">ACFSQP_00440</name>
</gene>
<dbReference type="Pfam" id="PF02518">
    <property type="entry name" value="HATPase_c"/>
    <property type="match status" value="1"/>
</dbReference>
<dbReference type="GO" id="GO:0005524">
    <property type="term" value="F:ATP binding"/>
    <property type="evidence" value="ECO:0007669"/>
    <property type="project" value="UniProtKB-KW"/>
</dbReference>
<evidence type="ECO:0000256" key="1">
    <source>
        <dbReference type="ARBA" id="ARBA00000085"/>
    </source>
</evidence>
<keyword evidence="3" id="KW-0597">Phosphoprotein</keyword>
<evidence type="ECO:0000259" key="7">
    <source>
        <dbReference type="PROSITE" id="PS50109"/>
    </source>
</evidence>
<dbReference type="InterPro" id="IPR036890">
    <property type="entry name" value="HATPase_C_sf"/>
</dbReference>
<keyword evidence="8" id="KW-0067">ATP-binding</keyword>
<dbReference type="RefSeq" id="WP_376890977.1">
    <property type="nucleotide sequence ID" value="NZ_JBHULS010000001.1"/>
</dbReference>
<dbReference type="InterPro" id="IPR003594">
    <property type="entry name" value="HATPase_dom"/>
</dbReference>
<dbReference type="PROSITE" id="PS50109">
    <property type="entry name" value="HIS_KIN"/>
    <property type="match status" value="1"/>
</dbReference>
<keyword evidence="6" id="KW-0472">Membrane</keyword>
<feature type="transmembrane region" description="Helical" evidence="6">
    <location>
        <begin position="54"/>
        <end position="73"/>
    </location>
</feature>
<feature type="transmembrane region" description="Helical" evidence="6">
    <location>
        <begin position="243"/>
        <end position="262"/>
    </location>
</feature>